<organism evidence="3 4">
    <name type="scientific">Candidatus Veblenbacteria bacterium RIFOXYB1_FULL_43_13</name>
    <dbReference type="NCBI Taxonomy" id="1802426"/>
    <lineage>
        <taxon>Bacteria</taxon>
        <taxon>Candidatus Vebleniibacteriota</taxon>
    </lineage>
</organism>
<comment type="caution">
    <text evidence="3">The sequence shown here is derived from an EMBL/GenBank/DDBJ whole genome shotgun (WGS) entry which is preliminary data.</text>
</comment>
<dbReference type="Pfam" id="PF26449">
    <property type="entry name" value="DUF8128"/>
    <property type="match status" value="1"/>
</dbReference>
<protein>
    <recommendedName>
        <fullName evidence="2">DUF8128 domain-containing protein</fullName>
    </recommendedName>
</protein>
<dbReference type="InterPro" id="IPR058441">
    <property type="entry name" value="DUF8128"/>
</dbReference>
<sequence length="479" mass="55002">MEKLLNIQTYLDQIILNIPGSDPVSAAWYIFIHGGWIVLLVAILQAMVEIWLQNRRELYDQSIKKILLAIDVPKETEQSPLAVEHIFSSLASTYARGTVYERWWKGKTPDYFSFEIVSLGGYTQFLIRTAEMYRDLIEASIYAQYPDAEVTEVEDYVDRIPLNFDTQAYDLWGTEFQLAKSEVYPIKTYPEFEHQLSQEFKDPMAQFLEILSRINPDEDVWFQILVTPTTDYWKNHGKKEVDKIIKQQELGGSVWLRWFSYLFVQIPGKFIYTVTETVLSGIIEPQASSVTTLGPEKKTVRTMQQLTPGEKEIVTAIERKASKIGFKTKIRLIYWGRRETFLKGRGVAGVVGAIQQYTKLNLNGFKNSKKLTTKAEYFLKQARINKKQRKILWHYAKRSNTRGHGAGFILNTEELATIYHFPVINVKAPSVKKSEVKKAEPPFSLPEYLPGKPKEQTEVVAVGRAIKGAPPTNLPTIEE</sequence>
<dbReference type="EMBL" id="MHTC01000011">
    <property type="protein sequence ID" value="OHA55609.1"/>
    <property type="molecule type" value="Genomic_DNA"/>
</dbReference>
<keyword evidence="1" id="KW-0812">Transmembrane</keyword>
<reference evidence="3 4" key="1">
    <citation type="journal article" date="2016" name="Nat. Commun.">
        <title>Thousands of microbial genomes shed light on interconnected biogeochemical processes in an aquifer system.</title>
        <authorList>
            <person name="Anantharaman K."/>
            <person name="Brown C.T."/>
            <person name="Hug L.A."/>
            <person name="Sharon I."/>
            <person name="Castelle C.J."/>
            <person name="Probst A.J."/>
            <person name="Thomas B.C."/>
            <person name="Singh A."/>
            <person name="Wilkins M.J."/>
            <person name="Karaoz U."/>
            <person name="Brodie E.L."/>
            <person name="Williams K.H."/>
            <person name="Hubbard S.S."/>
            <person name="Banfield J.F."/>
        </authorList>
    </citation>
    <scope>NUCLEOTIDE SEQUENCE [LARGE SCALE GENOMIC DNA]</scope>
</reference>
<keyword evidence="1" id="KW-0472">Membrane</keyword>
<evidence type="ECO:0000313" key="4">
    <source>
        <dbReference type="Proteomes" id="UP000177575"/>
    </source>
</evidence>
<keyword evidence="1" id="KW-1133">Transmembrane helix</keyword>
<dbReference type="AlphaFoldDB" id="A0A1G2Q650"/>
<accession>A0A1G2Q650</accession>
<evidence type="ECO:0000259" key="2">
    <source>
        <dbReference type="Pfam" id="PF26449"/>
    </source>
</evidence>
<feature type="transmembrane region" description="Helical" evidence="1">
    <location>
        <begin position="26"/>
        <end position="48"/>
    </location>
</feature>
<evidence type="ECO:0000256" key="1">
    <source>
        <dbReference type="SAM" id="Phobius"/>
    </source>
</evidence>
<dbReference type="Proteomes" id="UP000177575">
    <property type="component" value="Unassembled WGS sequence"/>
</dbReference>
<evidence type="ECO:0000313" key="3">
    <source>
        <dbReference type="EMBL" id="OHA55609.1"/>
    </source>
</evidence>
<name>A0A1G2Q650_9BACT</name>
<gene>
    <name evidence="3" type="ORF">A2388_02120</name>
</gene>
<proteinExistence type="predicted"/>
<feature type="domain" description="DUF8128" evidence="2">
    <location>
        <begin position="106"/>
        <end position="432"/>
    </location>
</feature>